<evidence type="ECO:0000256" key="6">
    <source>
        <dbReference type="ARBA" id="ARBA00022989"/>
    </source>
</evidence>
<proteinExistence type="inferred from homology"/>
<protein>
    <recommendedName>
        <fullName evidence="10">Odorant receptor</fullName>
    </recommendedName>
</protein>
<dbReference type="FunCoup" id="A0A067QR69">
    <property type="interactions" value="80"/>
</dbReference>
<gene>
    <name evidence="11" type="ORF">L798_14933</name>
</gene>
<comment type="similarity">
    <text evidence="10">Belongs to the insect chemoreceptor superfamily. Heteromeric odorant receptor channel (TC 1.A.69) family.</text>
</comment>
<dbReference type="InParanoid" id="A0A067QR69"/>
<evidence type="ECO:0000256" key="2">
    <source>
        <dbReference type="ARBA" id="ARBA00022475"/>
    </source>
</evidence>
<reference evidence="11 12" key="1">
    <citation type="journal article" date="2014" name="Nat. Commun.">
        <title>Molecular traces of alternative social organization in a termite genome.</title>
        <authorList>
            <person name="Terrapon N."/>
            <person name="Li C."/>
            <person name="Robertson H.M."/>
            <person name="Ji L."/>
            <person name="Meng X."/>
            <person name="Booth W."/>
            <person name="Chen Z."/>
            <person name="Childers C.P."/>
            <person name="Glastad K.M."/>
            <person name="Gokhale K."/>
            <person name="Gowin J."/>
            <person name="Gronenberg W."/>
            <person name="Hermansen R.A."/>
            <person name="Hu H."/>
            <person name="Hunt B.G."/>
            <person name="Huylmans A.K."/>
            <person name="Khalil S.M."/>
            <person name="Mitchell R.D."/>
            <person name="Munoz-Torres M.C."/>
            <person name="Mustard J.A."/>
            <person name="Pan H."/>
            <person name="Reese J.T."/>
            <person name="Scharf M.E."/>
            <person name="Sun F."/>
            <person name="Vogel H."/>
            <person name="Xiao J."/>
            <person name="Yang W."/>
            <person name="Yang Z."/>
            <person name="Yang Z."/>
            <person name="Zhou J."/>
            <person name="Zhu J."/>
            <person name="Brent C.S."/>
            <person name="Elsik C.G."/>
            <person name="Goodisman M.A."/>
            <person name="Liberles D.A."/>
            <person name="Roe R.M."/>
            <person name="Vargo E.L."/>
            <person name="Vilcinskas A."/>
            <person name="Wang J."/>
            <person name="Bornberg-Bauer E."/>
            <person name="Korb J."/>
            <person name="Zhang G."/>
            <person name="Liebig J."/>
        </authorList>
    </citation>
    <scope>NUCLEOTIDE SEQUENCE [LARGE SCALE GENOMIC DNA]</scope>
    <source>
        <tissue evidence="11">Whole organism</tissue>
    </source>
</reference>
<dbReference type="OMA" id="ISWIAMP"/>
<keyword evidence="6 10" id="KW-1133">Transmembrane helix</keyword>
<evidence type="ECO:0000256" key="5">
    <source>
        <dbReference type="ARBA" id="ARBA00022725"/>
    </source>
</evidence>
<keyword evidence="12" id="KW-1185">Reference proteome</keyword>
<dbReference type="EMBL" id="KK853117">
    <property type="protein sequence ID" value="KDR11151.1"/>
    <property type="molecule type" value="Genomic_DNA"/>
</dbReference>
<feature type="transmembrane region" description="Helical" evidence="10">
    <location>
        <begin position="313"/>
        <end position="335"/>
    </location>
</feature>
<dbReference type="eggNOG" id="ENOG502SAW0">
    <property type="taxonomic scope" value="Eukaryota"/>
</dbReference>
<dbReference type="GO" id="GO:0005886">
    <property type="term" value="C:plasma membrane"/>
    <property type="evidence" value="ECO:0007669"/>
    <property type="project" value="UniProtKB-SubCell"/>
</dbReference>
<feature type="transmembrane region" description="Helical" evidence="10">
    <location>
        <begin position="64"/>
        <end position="84"/>
    </location>
</feature>
<evidence type="ECO:0000256" key="10">
    <source>
        <dbReference type="RuleBase" id="RU351113"/>
    </source>
</evidence>
<dbReference type="PANTHER" id="PTHR21137:SF3">
    <property type="entry name" value="ODORANT RECEPTOR 30A-RELATED"/>
    <property type="match status" value="1"/>
</dbReference>
<dbReference type="AlphaFoldDB" id="A0A067QR69"/>
<keyword evidence="3 10" id="KW-0716">Sensory transduction</keyword>
<feature type="transmembrane region" description="Helical" evidence="10">
    <location>
        <begin position="341"/>
        <end position="361"/>
    </location>
</feature>
<feature type="transmembrane region" description="Helical" evidence="10">
    <location>
        <begin position="157"/>
        <end position="179"/>
    </location>
</feature>
<dbReference type="InterPro" id="IPR004117">
    <property type="entry name" value="7tm6_olfct_rcpt"/>
</dbReference>
<dbReference type="OrthoDB" id="8185860at2759"/>
<dbReference type="GO" id="GO:0004984">
    <property type="term" value="F:olfactory receptor activity"/>
    <property type="evidence" value="ECO:0007669"/>
    <property type="project" value="InterPro"/>
</dbReference>
<keyword evidence="9 10" id="KW-0807">Transducer</keyword>
<feature type="transmembrane region" description="Helical" evidence="10">
    <location>
        <begin position="96"/>
        <end position="114"/>
    </location>
</feature>
<evidence type="ECO:0000313" key="12">
    <source>
        <dbReference type="Proteomes" id="UP000027135"/>
    </source>
</evidence>
<evidence type="ECO:0000256" key="8">
    <source>
        <dbReference type="ARBA" id="ARBA00023170"/>
    </source>
</evidence>
<keyword evidence="5 10" id="KW-0552">Olfaction</keyword>
<comment type="caution">
    <text evidence="10">Lacks conserved residue(s) required for the propagation of feature annotation.</text>
</comment>
<keyword evidence="2" id="KW-1003">Cell membrane</keyword>
<dbReference type="PANTHER" id="PTHR21137">
    <property type="entry name" value="ODORANT RECEPTOR"/>
    <property type="match status" value="1"/>
</dbReference>
<evidence type="ECO:0000256" key="7">
    <source>
        <dbReference type="ARBA" id="ARBA00023136"/>
    </source>
</evidence>
<keyword evidence="7 10" id="KW-0472">Membrane</keyword>
<dbReference type="Proteomes" id="UP000027135">
    <property type="component" value="Unassembled WGS sequence"/>
</dbReference>
<evidence type="ECO:0000256" key="4">
    <source>
        <dbReference type="ARBA" id="ARBA00022692"/>
    </source>
</evidence>
<evidence type="ECO:0000256" key="3">
    <source>
        <dbReference type="ARBA" id="ARBA00022606"/>
    </source>
</evidence>
<evidence type="ECO:0000256" key="1">
    <source>
        <dbReference type="ARBA" id="ARBA00004651"/>
    </source>
</evidence>
<sequence>MAGTSTALGRDAECETTPQRTYMRADDKNWDLMGLNLTLLSLAGVLPTPNIASSSWKLRFYHAYPSLMLVLYLMVFTAQCLALYKFWGDLDAITDNAFTMVGVFMCYIQAAYAVTNSRKILRLVDTLQMKLTPQMLTLASGEDQSIMVAKTARKTRALTWTMFVIVHGMLISWIAMPIIQKYSHEPDEEHRNADKPSPYFCFIIWLPFDATRSPTYEIVYTIQTICFLMACLYYTSMNTVFMTFIIHTATQFRGLAMSLRDMDKLFPAQDMGLEDRRLPSGVELNAHFIECIKHHQAIIRFAKELNEVLSPLLLFYFFCSQLIMCVVTFQVVLSWGQGKSVLKFVLGLAAAACGPLVFCWFGTDIMQESLAVQQAAYGCNWYHHPPSFKFLLSVVIMRAQKPVHLSAGMFYEVSLTTFTQMLNTVYTYFAVLKQLYDE</sequence>
<keyword evidence="8 10" id="KW-0675">Receptor</keyword>
<name>A0A067QR69_ZOONE</name>
<evidence type="ECO:0000256" key="9">
    <source>
        <dbReference type="ARBA" id="ARBA00023224"/>
    </source>
</evidence>
<evidence type="ECO:0000313" key="11">
    <source>
        <dbReference type="EMBL" id="KDR11151.1"/>
    </source>
</evidence>
<feature type="transmembrane region" description="Helical" evidence="10">
    <location>
        <begin position="218"/>
        <end position="235"/>
    </location>
</feature>
<dbReference type="GO" id="GO:0007165">
    <property type="term" value="P:signal transduction"/>
    <property type="evidence" value="ECO:0007669"/>
    <property type="project" value="UniProtKB-KW"/>
</dbReference>
<keyword evidence="4 10" id="KW-0812">Transmembrane</keyword>
<accession>A0A067QR69</accession>
<dbReference type="Pfam" id="PF02949">
    <property type="entry name" value="7tm_6"/>
    <property type="match status" value="1"/>
</dbReference>
<organism evidence="11 12">
    <name type="scientific">Zootermopsis nevadensis</name>
    <name type="common">Dampwood termite</name>
    <dbReference type="NCBI Taxonomy" id="136037"/>
    <lineage>
        <taxon>Eukaryota</taxon>
        <taxon>Metazoa</taxon>
        <taxon>Ecdysozoa</taxon>
        <taxon>Arthropoda</taxon>
        <taxon>Hexapoda</taxon>
        <taxon>Insecta</taxon>
        <taxon>Pterygota</taxon>
        <taxon>Neoptera</taxon>
        <taxon>Polyneoptera</taxon>
        <taxon>Dictyoptera</taxon>
        <taxon>Blattodea</taxon>
        <taxon>Blattoidea</taxon>
        <taxon>Termitoidae</taxon>
        <taxon>Termopsidae</taxon>
        <taxon>Zootermopsis</taxon>
    </lineage>
</organism>
<dbReference type="GO" id="GO:0005549">
    <property type="term" value="F:odorant binding"/>
    <property type="evidence" value="ECO:0007669"/>
    <property type="project" value="InterPro"/>
</dbReference>
<comment type="subcellular location">
    <subcellularLocation>
        <location evidence="1 10">Cell membrane</location>
        <topology evidence="1 10">Multi-pass membrane protein</topology>
    </subcellularLocation>
</comment>